<feature type="compositionally biased region" description="Pro residues" evidence="1">
    <location>
        <begin position="54"/>
        <end position="67"/>
    </location>
</feature>
<dbReference type="FunCoup" id="A0A1S2ZLR9">
    <property type="interactions" value="2357"/>
</dbReference>
<dbReference type="InterPro" id="IPR029406">
    <property type="entry name" value="ETAA1"/>
</dbReference>
<feature type="compositionally biased region" description="Basic and acidic residues" evidence="1">
    <location>
        <begin position="866"/>
        <end position="885"/>
    </location>
</feature>
<feature type="region of interest" description="Disordered" evidence="1">
    <location>
        <begin position="1"/>
        <end position="76"/>
    </location>
</feature>
<evidence type="ECO:0000313" key="3">
    <source>
        <dbReference type="RefSeq" id="XP_007521343.1"/>
    </source>
</evidence>
<dbReference type="InParanoid" id="A0A1S2ZLR9"/>
<dbReference type="STRING" id="9365.ENSEEUP00000008829"/>
<dbReference type="GO" id="GO:0043539">
    <property type="term" value="F:protein serine/threonine kinase activator activity"/>
    <property type="evidence" value="ECO:0007669"/>
    <property type="project" value="TreeGrafter"/>
</dbReference>
<dbReference type="PANTHER" id="PTHR16434:SF2">
    <property type="entry name" value="EWING'S TUMOR-ASSOCIATED ANTIGEN 1"/>
    <property type="match status" value="1"/>
</dbReference>
<dbReference type="RefSeq" id="XP_007521343.1">
    <property type="nucleotide sequence ID" value="XM_007521281.3"/>
</dbReference>
<dbReference type="GO" id="GO:2000001">
    <property type="term" value="P:regulation of DNA damage checkpoint"/>
    <property type="evidence" value="ECO:0007669"/>
    <property type="project" value="TreeGrafter"/>
</dbReference>
<evidence type="ECO:0000313" key="2">
    <source>
        <dbReference type="Proteomes" id="UP001652624"/>
    </source>
</evidence>
<proteinExistence type="predicted"/>
<dbReference type="GO" id="GO:0043596">
    <property type="term" value="C:nuclear replication fork"/>
    <property type="evidence" value="ECO:0007669"/>
    <property type="project" value="TreeGrafter"/>
</dbReference>
<accession>A0A1S2ZLR9</accession>
<dbReference type="AlphaFoldDB" id="A0A1S2ZLR9"/>
<dbReference type="GO" id="GO:0006974">
    <property type="term" value="P:DNA damage response"/>
    <property type="evidence" value="ECO:0007669"/>
    <property type="project" value="TreeGrafter"/>
</dbReference>
<feature type="compositionally biased region" description="Polar residues" evidence="1">
    <location>
        <begin position="345"/>
        <end position="354"/>
    </location>
</feature>
<sequence>MNRRRKHGDFSGLKNTPRKAAAAEEYSSVAEPGKRRLRSARSSALAGPGAGEGPVPPGPCGEQPPPVASCSKSYPEEKYETPERMLKIDVLSSAFSSPNDPDGQNDIFWDQNSPMTKQLGKGRKKKICITDSDEIAHIVNRIAPQDEKPTTNSMLGVWIGATAIPCTPNVAKGKSRTKLSCTKLKTQNQEEELMKLAKQFDKNMEELGVIQDHENINHDFIQMTSETEPLNNYNNNVQIQLSYDMVPEIDNAVIQSKPSKENTRIPVADDQNISQKLFDQNAEAALNAIFDGSTQKCSGQLSQDLSHAFLNTNNTTIVMKNSLKEEKSTTRKSLATQKLPHKTPESLSHQQSTPVVTKSCVTSDTEEAKALNKHTDINCASDFEDDWENLLGNETFVIQSTKIPELSPVPKTFQIADQNRAYTFNRKSEKSSSRTKTSLEARLIGSKILPDLPSAAHTSELIDAGKCRFLSNPNNKANKLLSTVNELKFDKSLNKMIPEDKFQDSTIASSLTNVNEDNHTEFTSNADPSEKKSTLCIGYSNEQKSKCVLNRSLKTPANKDSFDFSTLDNKTSVCHPNQTHASKLDSFFDDWNDPSFDNEMFKTCHQLENKWEVDDVDDDLLYQACDDVEKLTQQQDIEDSKTSKNMLENNNSYIHGTKNVHTTSEQGSQLLQSNHLNLGSIFEQTSLTKISQRGKLEIEKKEICENSSSISAVTNMTMNSSNRNCQTSNLTVSWNNTDDLIQMDNSKSVLKGSSSMSGSLDNFSTEIAIYKNNLNTQHLPYGTATSGAQNNNTTVKISKYTFTKIKNAQTLSQVNQSPIIESTSDTKITLGLEKNKTVNTCAEAIQQKSLLKHSESLKQPSIEEEDKNRKYSPEEIQRKRQEALVRRMAKAQASSIKTTPN</sequence>
<dbReference type="PANTHER" id="PTHR16434">
    <property type="entry name" value="EWING'S TUMOR-ASSOCIATED ANTIGEN 1 ETAA1"/>
    <property type="match status" value="1"/>
</dbReference>
<name>A0A1S2ZLR9_ERIEU</name>
<dbReference type="Proteomes" id="UP001652624">
    <property type="component" value="Chromosome 3"/>
</dbReference>
<dbReference type="Pfam" id="PF15350">
    <property type="entry name" value="ETAA1"/>
    <property type="match status" value="1"/>
</dbReference>
<gene>
    <name evidence="3" type="primary">ETAA1</name>
</gene>
<dbReference type="OrthoDB" id="9378993at2759"/>
<keyword evidence="2" id="KW-1185">Reference proteome</keyword>
<dbReference type="eggNOG" id="ENOG502QTMP">
    <property type="taxonomic scope" value="Eukaryota"/>
</dbReference>
<feature type="compositionally biased region" description="Polar residues" evidence="1">
    <location>
        <begin position="892"/>
        <end position="901"/>
    </location>
</feature>
<protein>
    <submittedName>
        <fullName evidence="3">Ewing's tumor-associated antigen 1 isoform X1</fullName>
    </submittedName>
</protein>
<dbReference type="CTD" id="54465"/>
<evidence type="ECO:0000256" key="1">
    <source>
        <dbReference type="SAM" id="MobiDB-lite"/>
    </source>
</evidence>
<organism evidence="2 3">
    <name type="scientific">Erinaceus europaeus</name>
    <name type="common">Western European hedgehog</name>
    <dbReference type="NCBI Taxonomy" id="9365"/>
    <lineage>
        <taxon>Eukaryota</taxon>
        <taxon>Metazoa</taxon>
        <taxon>Chordata</taxon>
        <taxon>Craniata</taxon>
        <taxon>Vertebrata</taxon>
        <taxon>Euteleostomi</taxon>
        <taxon>Mammalia</taxon>
        <taxon>Eutheria</taxon>
        <taxon>Laurasiatheria</taxon>
        <taxon>Eulipotyphla</taxon>
        <taxon>Erinaceidae</taxon>
        <taxon>Erinaceinae</taxon>
        <taxon>Erinaceus</taxon>
    </lineage>
</organism>
<dbReference type="GO" id="GO:0031297">
    <property type="term" value="P:replication fork processing"/>
    <property type="evidence" value="ECO:0007669"/>
    <property type="project" value="TreeGrafter"/>
</dbReference>
<dbReference type="GeneID" id="103111933"/>
<feature type="region of interest" description="Disordered" evidence="1">
    <location>
        <begin position="852"/>
        <end position="901"/>
    </location>
</feature>
<feature type="region of interest" description="Disordered" evidence="1">
    <location>
        <begin position="93"/>
        <end position="113"/>
    </location>
</feature>
<feature type="region of interest" description="Disordered" evidence="1">
    <location>
        <begin position="321"/>
        <end position="354"/>
    </location>
</feature>
<reference evidence="3" key="1">
    <citation type="submission" date="2025-08" db="UniProtKB">
        <authorList>
            <consortium name="RefSeq"/>
        </authorList>
    </citation>
    <scope>IDENTIFICATION</scope>
</reference>